<dbReference type="GO" id="GO:0006043">
    <property type="term" value="P:glucosamine catabolic process"/>
    <property type="evidence" value="ECO:0007669"/>
    <property type="project" value="TreeGrafter"/>
</dbReference>
<evidence type="ECO:0000313" key="7">
    <source>
        <dbReference type="EMBL" id="KAF2144874.1"/>
    </source>
</evidence>
<protein>
    <recommendedName>
        <fullName evidence="4">Glucosamine-6-phosphate isomerase</fullName>
        <ecNumber evidence="4">3.5.99.6</ecNumber>
    </recommendedName>
    <alternativeName>
        <fullName evidence="4">Glucosamine-6-phosphate isomerase</fullName>
    </alternativeName>
</protein>
<feature type="region of interest" description="Disordered" evidence="5">
    <location>
        <begin position="340"/>
        <end position="361"/>
    </location>
</feature>
<dbReference type="PANTHER" id="PTHR11280">
    <property type="entry name" value="GLUCOSAMINE-6-PHOSPHATE ISOMERASE"/>
    <property type="match status" value="1"/>
</dbReference>
<dbReference type="NCBIfam" id="TIGR00502">
    <property type="entry name" value="nagB"/>
    <property type="match status" value="1"/>
</dbReference>
<dbReference type="PROSITE" id="PS01161">
    <property type="entry name" value="GLC_GALNAC_ISOMERASE"/>
    <property type="match status" value="1"/>
</dbReference>
<dbReference type="Pfam" id="PF01182">
    <property type="entry name" value="Glucosamine_iso"/>
    <property type="match status" value="1"/>
</dbReference>
<evidence type="ECO:0000313" key="8">
    <source>
        <dbReference type="Proteomes" id="UP000799438"/>
    </source>
</evidence>
<dbReference type="EC" id="3.5.99.6" evidence="4"/>
<gene>
    <name evidence="7" type="ORF">K452DRAFT_265300</name>
</gene>
<reference evidence="7" key="1">
    <citation type="journal article" date="2020" name="Stud. Mycol.">
        <title>101 Dothideomycetes genomes: a test case for predicting lifestyles and emergence of pathogens.</title>
        <authorList>
            <person name="Haridas S."/>
            <person name="Albert R."/>
            <person name="Binder M."/>
            <person name="Bloem J."/>
            <person name="Labutti K."/>
            <person name="Salamov A."/>
            <person name="Andreopoulos B."/>
            <person name="Baker S."/>
            <person name="Barry K."/>
            <person name="Bills G."/>
            <person name="Bluhm B."/>
            <person name="Cannon C."/>
            <person name="Castanera R."/>
            <person name="Culley D."/>
            <person name="Daum C."/>
            <person name="Ezra D."/>
            <person name="Gonzalez J."/>
            <person name="Henrissat B."/>
            <person name="Kuo A."/>
            <person name="Liang C."/>
            <person name="Lipzen A."/>
            <person name="Lutzoni F."/>
            <person name="Magnuson J."/>
            <person name="Mondo S."/>
            <person name="Nolan M."/>
            <person name="Ohm R."/>
            <person name="Pangilinan J."/>
            <person name="Park H.-J."/>
            <person name="Ramirez L."/>
            <person name="Alfaro M."/>
            <person name="Sun H."/>
            <person name="Tritt A."/>
            <person name="Yoshinaga Y."/>
            <person name="Zwiers L.-H."/>
            <person name="Turgeon B."/>
            <person name="Goodwin S."/>
            <person name="Spatafora J."/>
            <person name="Crous P."/>
            <person name="Grigoriev I."/>
        </authorList>
    </citation>
    <scope>NUCLEOTIDE SEQUENCE</scope>
    <source>
        <strain evidence="7">CBS 121167</strain>
    </source>
</reference>
<dbReference type="RefSeq" id="XP_033400586.1">
    <property type="nucleotide sequence ID" value="XM_033538743.1"/>
</dbReference>
<dbReference type="Gene3D" id="3.40.50.1360">
    <property type="match status" value="1"/>
</dbReference>
<accession>A0A6A6BNR4</accession>
<feature type="compositionally biased region" description="Pro residues" evidence="5">
    <location>
        <begin position="343"/>
        <end position="357"/>
    </location>
</feature>
<dbReference type="OrthoDB" id="7663298at2759"/>
<dbReference type="InterPro" id="IPR037171">
    <property type="entry name" value="NagB/RpiA_transferase-like"/>
</dbReference>
<keyword evidence="4" id="KW-0119">Carbohydrate metabolism</keyword>
<dbReference type="SUPFAM" id="SSF100950">
    <property type="entry name" value="NagB/RpiA/CoA transferase-like"/>
    <property type="match status" value="1"/>
</dbReference>
<feature type="domain" description="Glucosamine/galactosamine-6-phosphate isomerase" evidence="6">
    <location>
        <begin position="8"/>
        <end position="160"/>
    </location>
</feature>
<dbReference type="GO" id="GO:0019262">
    <property type="term" value="P:N-acetylneuraminate catabolic process"/>
    <property type="evidence" value="ECO:0007669"/>
    <property type="project" value="TreeGrafter"/>
</dbReference>
<dbReference type="Proteomes" id="UP000799438">
    <property type="component" value="Unassembled WGS sequence"/>
</dbReference>
<name>A0A6A6BNR4_9PEZI</name>
<organism evidence="7 8">
    <name type="scientific">Aplosporella prunicola CBS 121167</name>
    <dbReference type="NCBI Taxonomy" id="1176127"/>
    <lineage>
        <taxon>Eukaryota</taxon>
        <taxon>Fungi</taxon>
        <taxon>Dikarya</taxon>
        <taxon>Ascomycota</taxon>
        <taxon>Pezizomycotina</taxon>
        <taxon>Dothideomycetes</taxon>
        <taxon>Dothideomycetes incertae sedis</taxon>
        <taxon>Botryosphaeriales</taxon>
        <taxon>Aplosporellaceae</taxon>
        <taxon>Aplosporella</taxon>
    </lineage>
</organism>
<dbReference type="InterPro" id="IPR018321">
    <property type="entry name" value="Glucosamine6P_isomerase_CS"/>
</dbReference>
<dbReference type="CDD" id="cd01399">
    <property type="entry name" value="GlcN6P_deaminase"/>
    <property type="match status" value="1"/>
</dbReference>
<evidence type="ECO:0000256" key="2">
    <source>
        <dbReference type="ARBA" id="ARBA00005526"/>
    </source>
</evidence>
<evidence type="ECO:0000256" key="5">
    <source>
        <dbReference type="SAM" id="MobiDB-lite"/>
    </source>
</evidence>
<sequence length="398" mass="41831">MRLIIREDRQAASQYVADYVVGRIKAFAPTPDRPFVLGLPTGSSPEIVYRLLVQKYKSGDVSFRNVLTFNMDEYVSLPQSHPQSYHTYMYKHLFSHVDIPPRNIHILNGNAPDLSAECAAYERAIVAVGGIELFLAGVGTNGHIAFNEAGTGLSSRTREVVLAPETRAANARFFAATAGSTVGNTLASTNSGLATGGTSAAAVPTRALTVGTSTILGAREVVALATGAHKARAVRHGLEGGVSQAWPLSGLQLHARAVVVVDEAATAELRVRSVWFARECERELGEGAGVGAAPLTVAPPTPRIGGAGFDVLTPPPSAVEAKPTKEVPPTKEAPLSLTIPLSIPLPSPHPSRTPTPEPTFERMGARIVSSVDADADAAMDDDRADAPVLRMGARGVGD</sequence>
<evidence type="ECO:0000256" key="1">
    <source>
        <dbReference type="ARBA" id="ARBA00000644"/>
    </source>
</evidence>
<evidence type="ECO:0000256" key="4">
    <source>
        <dbReference type="RuleBase" id="RU361197"/>
    </source>
</evidence>
<dbReference type="GO" id="GO:0005975">
    <property type="term" value="P:carbohydrate metabolic process"/>
    <property type="evidence" value="ECO:0007669"/>
    <property type="project" value="InterPro"/>
</dbReference>
<evidence type="ECO:0000259" key="6">
    <source>
        <dbReference type="Pfam" id="PF01182"/>
    </source>
</evidence>
<keyword evidence="3 4" id="KW-0378">Hydrolase</keyword>
<dbReference type="GO" id="GO:0042802">
    <property type="term" value="F:identical protein binding"/>
    <property type="evidence" value="ECO:0007669"/>
    <property type="project" value="TreeGrafter"/>
</dbReference>
<dbReference type="PANTHER" id="PTHR11280:SF5">
    <property type="entry name" value="GLUCOSAMINE-6-PHOSPHATE ISOMERASE"/>
    <property type="match status" value="1"/>
</dbReference>
<dbReference type="GO" id="GO:0005737">
    <property type="term" value="C:cytoplasm"/>
    <property type="evidence" value="ECO:0007669"/>
    <property type="project" value="TreeGrafter"/>
</dbReference>
<dbReference type="EMBL" id="ML995478">
    <property type="protein sequence ID" value="KAF2144874.1"/>
    <property type="molecule type" value="Genomic_DNA"/>
</dbReference>
<dbReference type="GO" id="GO:0006046">
    <property type="term" value="P:N-acetylglucosamine catabolic process"/>
    <property type="evidence" value="ECO:0007669"/>
    <property type="project" value="TreeGrafter"/>
</dbReference>
<dbReference type="InterPro" id="IPR006148">
    <property type="entry name" value="Glc/Gal-6P_isomerase"/>
</dbReference>
<dbReference type="GO" id="GO:0004342">
    <property type="term" value="F:glucosamine-6-phosphate deaminase activity"/>
    <property type="evidence" value="ECO:0007669"/>
    <property type="project" value="UniProtKB-UniRule"/>
</dbReference>
<keyword evidence="8" id="KW-1185">Reference proteome</keyword>
<comment type="similarity">
    <text evidence="2 4">Belongs to the glucosamine/galactosamine-6-phosphate isomerase family.</text>
</comment>
<dbReference type="GeneID" id="54296239"/>
<comment type="catalytic activity">
    <reaction evidence="1 4">
        <text>alpha-D-glucosamine 6-phosphate + H2O = beta-D-fructose 6-phosphate + NH4(+)</text>
        <dbReference type="Rhea" id="RHEA:12172"/>
        <dbReference type="ChEBI" id="CHEBI:15377"/>
        <dbReference type="ChEBI" id="CHEBI:28938"/>
        <dbReference type="ChEBI" id="CHEBI:57634"/>
        <dbReference type="ChEBI" id="CHEBI:75989"/>
        <dbReference type="EC" id="3.5.99.6"/>
    </reaction>
</comment>
<evidence type="ECO:0000256" key="3">
    <source>
        <dbReference type="ARBA" id="ARBA00022801"/>
    </source>
</evidence>
<dbReference type="AlphaFoldDB" id="A0A6A6BNR4"/>
<proteinExistence type="inferred from homology"/>
<dbReference type="InterPro" id="IPR004547">
    <property type="entry name" value="Glucosamine6P_isomerase"/>
</dbReference>